<evidence type="ECO:0000313" key="3">
    <source>
        <dbReference type="EMBL" id="GMH27127.1"/>
    </source>
</evidence>
<dbReference type="AlphaFoldDB" id="A0AAD3TD35"/>
<evidence type="ECO:0000256" key="2">
    <source>
        <dbReference type="SAM" id="MobiDB-lite"/>
    </source>
</evidence>
<accession>A0AAD3TD35</accession>
<evidence type="ECO:0000256" key="1">
    <source>
        <dbReference type="ARBA" id="ARBA00009861"/>
    </source>
</evidence>
<dbReference type="InterPro" id="IPR050317">
    <property type="entry name" value="Plant_Fungal_Acyltransferase"/>
</dbReference>
<name>A0AAD3TD35_NEPGR</name>
<feature type="region of interest" description="Disordered" evidence="2">
    <location>
        <begin position="1"/>
        <end position="22"/>
    </location>
</feature>
<dbReference type="InterPro" id="IPR023213">
    <property type="entry name" value="CAT-like_dom_sf"/>
</dbReference>
<evidence type="ECO:0000313" key="4">
    <source>
        <dbReference type="Proteomes" id="UP001279734"/>
    </source>
</evidence>
<organism evidence="3 4">
    <name type="scientific">Nepenthes gracilis</name>
    <name type="common">Slender pitcher plant</name>
    <dbReference type="NCBI Taxonomy" id="150966"/>
    <lineage>
        <taxon>Eukaryota</taxon>
        <taxon>Viridiplantae</taxon>
        <taxon>Streptophyta</taxon>
        <taxon>Embryophyta</taxon>
        <taxon>Tracheophyta</taxon>
        <taxon>Spermatophyta</taxon>
        <taxon>Magnoliopsida</taxon>
        <taxon>eudicotyledons</taxon>
        <taxon>Gunneridae</taxon>
        <taxon>Pentapetalae</taxon>
        <taxon>Caryophyllales</taxon>
        <taxon>Nepenthaceae</taxon>
        <taxon>Nepenthes</taxon>
    </lineage>
</organism>
<protein>
    <submittedName>
        <fullName evidence="3">Uncharacterized protein</fullName>
    </submittedName>
</protein>
<comment type="caution">
    <text evidence="3">The sequence shown here is derived from an EMBL/GenBank/DDBJ whole genome shotgun (WGS) entry which is preliminary data.</text>
</comment>
<proteinExistence type="inferred from homology"/>
<sequence length="350" mass="38641">MAHQKATNLPLSKKKRKSFPPYPIRKASATGLKCGGMVIGCTFDHRVADAYSANMFLVAWAETAASKPLTTIPSFRRSLLSPRRPGLYGCSIDDFYVPVKATVVVPKGLHDPITSRIYHIPCEQLDRLQSEATDLKNGRPRTKLESFSAFLWKMVAKHACSNGGDAETKICKMGIVVDGRRRLSIIEGGLNEELMIRYFGNVVSIPYGGKSGDELKEKPLSWVAETVQEFLENAATKEHFQGLIDWVEAHRPEPAMVRVYSCSKDDGPAFVVSSGRGFTVAEVDFGWGKPVFGSCHFRWGGGCGYVMPMLSPDGSGDWVVYMHLSKGQLDYVETAAPHVFKRLSLDLITS</sequence>
<reference evidence="3" key="1">
    <citation type="submission" date="2023-05" db="EMBL/GenBank/DDBJ databases">
        <title>Nepenthes gracilis genome sequencing.</title>
        <authorList>
            <person name="Fukushima K."/>
        </authorList>
    </citation>
    <scope>NUCLEOTIDE SEQUENCE</scope>
    <source>
        <strain evidence="3">SING2019-196</strain>
    </source>
</reference>
<keyword evidence="4" id="KW-1185">Reference proteome</keyword>
<gene>
    <name evidence="3" type="ORF">Nepgr_028970</name>
</gene>
<dbReference type="EMBL" id="BSYO01000032">
    <property type="protein sequence ID" value="GMH27127.1"/>
    <property type="molecule type" value="Genomic_DNA"/>
</dbReference>
<dbReference type="PANTHER" id="PTHR31642">
    <property type="entry name" value="TRICHOTHECENE 3-O-ACETYLTRANSFERASE"/>
    <property type="match status" value="1"/>
</dbReference>
<feature type="compositionally biased region" description="Polar residues" evidence="2">
    <location>
        <begin position="1"/>
        <end position="10"/>
    </location>
</feature>
<dbReference type="GO" id="GO:0016747">
    <property type="term" value="F:acyltransferase activity, transferring groups other than amino-acyl groups"/>
    <property type="evidence" value="ECO:0007669"/>
    <property type="project" value="TreeGrafter"/>
</dbReference>
<dbReference type="Pfam" id="PF02458">
    <property type="entry name" value="Transferase"/>
    <property type="match status" value="1"/>
</dbReference>
<dbReference type="PANTHER" id="PTHR31642:SF266">
    <property type="entry name" value="HXXXD-TYPE ACYL-TRANSFERASE FAMILY PROTEIN"/>
    <property type="match status" value="1"/>
</dbReference>
<dbReference type="Proteomes" id="UP001279734">
    <property type="component" value="Unassembled WGS sequence"/>
</dbReference>
<comment type="similarity">
    <text evidence="1">Belongs to the plant acyltransferase family.</text>
</comment>
<dbReference type="Gene3D" id="3.30.559.10">
    <property type="entry name" value="Chloramphenicol acetyltransferase-like domain"/>
    <property type="match status" value="2"/>
</dbReference>